<evidence type="ECO:0000313" key="6">
    <source>
        <dbReference type="EMBL" id="GGD15861.1"/>
    </source>
</evidence>
<sequence length="225" mass="24432">MRLLLVEDSQRLLELLTDTVHEAGWRIDGVGTLADARSALAGAEHDILVLDLGLPDGHGLDLIRELRAARSTIPILVITAASDVESRIAGLDAGADDYLAKPFHHRELMARCRALARRGMAGGAPVLVAGRLRYDPSLAELTCAGEAVALAPRERQLAELLVRDVDRVVPKRKLEHALSEYGDMLSANGLELAVSRLRRKLEPFDSGIAIETVRGVGYLLRTLPE</sequence>
<dbReference type="SUPFAM" id="SSF46894">
    <property type="entry name" value="C-terminal effector domain of the bipartite response regulators"/>
    <property type="match status" value="1"/>
</dbReference>
<protein>
    <submittedName>
        <fullName evidence="6">DNA-binding response regulator</fullName>
    </submittedName>
</protein>
<dbReference type="InterPro" id="IPR016032">
    <property type="entry name" value="Sig_transdc_resp-reg_C-effctor"/>
</dbReference>
<feature type="modified residue" description="4-aspartylphosphate" evidence="2">
    <location>
        <position position="51"/>
    </location>
</feature>
<dbReference type="InterPro" id="IPR001867">
    <property type="entry name" value="OmpR/PhoB-type_DNA-bd"/>
</dbReference>
<dbReference type="SUPFAM" id="SSF52172">
    <property type="entry name" value="CheY-like"/>
    <property type="match status" value="1"/>
</dbReference>
<dbReference type="Proteomes" id="UP000613160">
    <property type="component" value="Unassembled WGS sequence"/>
</dbReference>
<dbReference type="PROSITE" id="PS50110">
    <property type="entry name" value="RESPONSE_REGULATORY"/>
    <property type="match status" value="1"/>
</dbReference>
<dbReference type="GO" id="GO:0005829">
    <property type="term" value="C:cytosol"/>
    <property type="evidence" value="ECO:0007669"/>
    <property type="project" value="TreeGrafter"/>
</dbReference>
<dbReference type="InterPro" id="IPR011006">
    <property type="entry name" value="CheY-like_superfamily"/>
</dbReference>
<dbReference type="InterPro" id="IPR036388">
    <property type="entry name" value="WH-like_DNA-bd_sf"/>
</dbReference>
<dbReference type="GO" id="GO:0006355">
    <property type="term" value="P:regulation of DNA-templated transcription"/>
    <property type="evidence" value="ECO:0007669"/>
    <property type="project" value="InterPro"/>
</dbReference>
<proteinExistence type="predicted"/>
<dbReference type="SMART" id="SM00448">
    <property type="entry name" value="REC"/>
    <property type="match status" value="1"/>
</dbReference>
<dbReference type="GO" id="GO:0032993">
    <property type="term" value="C:protein-DNA complex"/>
    <property type="evidence" value="ECO:0007669"/>
    <property type="project" value="TreeGrafter"/>
</dbReference>
<evidence type="ECO:0000313" key="7">
    <source>
        <dbReference type="Proteomes" id="UP000613160"/>
    </source>
</evidence>
<dbReference type="EMBL" id="BMJJ01000003">
    <property type="protein sequence ID" value="GGD15861.1"/>
    <property type="molecule type" value="Genomic_DNA"/>
</dbReference>
<feature type="DNA-binding region" description="OmpR/PhoB-type" evidence="3">
    <location>
        <begin position="124"/>
        <end position="222"/>
    </location>
</feature>
<feature type="domain" description="Response regulatory" evidence="4">
    <location>
        <begin position="2"/>
        <end position="116"/>
    </location>
</feature>
<keyword evidence="7" id="KW-1185">Reference proteome</keyword>
<dbReference type="Gene3D" id="6.10.250.690">
    <property type="match status" value="1"/>
</dbReference>
<keyword evidence="1 3" id="KW-0238">DNA-binding</keyword>
<reference evidence="6" key="2">
    <citation type="submission" date="2020-09" db="EMBL/GenBank/DDBJ databases">
        <authorList>
            <person name="Sun Q."/>
            <person name="Zhou Y."/>
        </authorList>
    </citation>
    <scope>NUCLEOTIDE SEQUENCE</scope>
    <source>
        <strain evidence="6">CGMCC 1.15493</strain>
    </source>
</reference>
<dbReference type="PANTHER" id="PTHR48111:SF36">
    <property type="entry name" value="TRANSCRIPTIONAL REGULATORY PROTEIN CUTR"/>
    <property type="match status" value="1"/>
</dbReference>
<evidence type="ECO:0000256" key="1">
    <source>
        <dbReference type="ARBA" id="ARBA00023125"/>
    </source>
</evidence>
<evidence type="ECO:0000259" key="4">
    <source>
        <dbReference type="PROSITE" id="PS50110"/>
    </source>
</evidence>
<dbReference type="RefSeq" id="WP_188850254.1">
    <property type="nucleotide sequence ID" value="NZ_BMJJ01000003.1"/>
</dbReference>
<evidence type="ECO:0000256" key="2">
    <source>
        <dbReference type="PROSITE-ProRule" id="PRU00169"/>
    </source>
</evidence>
<accession>A0A916XW26</accession>
<reference evidence="6" key="1">
    <citation type="journal article" date="2014" name="Int. J. Syst. Evol. Microbiol.">
        <title>Complete genome sequence of Corynebacterium casei LMG S-19264T (=DSM 44701T), isolated from a smear-ripened cheese.</title>
        <authorList>
            <consortium name="US DOE Joint Genome Institute (JGI-PGF)"/>
            <person name="Walter F."/>
            <person name="Albersmeier A."/>
            <person name="Kalinowski J."/>
            <person name="Ruckert C."/>
        </authorList>
    </citation>
    <scope>NUCLEOTIDE SEQUENCE</scope>
    <source>
        <strain evidence="6">CGMCC 1.15493</strain>
    </source>
</reference>
<dbReference type="AlphaFoldDB" id="A0A916XW26"/>
<organism evidence="6 7">
    <name type="scientific">Aureimonas glaciei</name>
    <dbReference type="NCBI Taxonomy" id="1776957"/>
    <lineage>
        <taxon>Bacteria</taxon>
        <taxon>Pseudomonadati</taxon>
        <taxon>Pseudomonadota</taxon>
        <taxon>Alphaproteobacteria</taxon>
        <taxon>Hyphomicrobiales</taxon>
        <taxon>Aurantimonadaceae</taxon>
        <taxon>Aureimonas</taxon>
    </lineage>
</organism>
<dbReference type="PROSITE" id="PS51755">
    <property type="entry name" value="OMPR_PHOB"/>
    <property type="match status" value="1"/>
</dbReference>
<dbReference type="Pfam" id="PF00072">
    <property type="entry name" value="Response_reg"/>
    <property type="match status" value="1"/>
</dbReference>
<feature type="domain" description="OmpR/PhoB-type" evidence="5">
    <location>
        <begin position="124"/>
        <end position="222"/>
    </location>
</feature>
<dbReference type="Gene3D" id="1.10.10.10">
    <property type="entry name" value="Winged helix-like DNA-binding domain superfamily/Winged helix DNA-binding domain"/>
    <property type="match status" value="1"/>
</dbReference>
<dbReference type="GO" id="GO:0000156">
    <property type="term" value="F:phosphorelay response regulator activity"/>
    <property type="evidence" value="ECO:0007669"/>
    <property type="project" value="TreeGrafter"/>
</dbReference>
<comment type="caution">
    <text evidence="6">The sequence shown here is derived from an EMBL/GenBank/DDBJ whole genome shotgun (WGS) entry which is preliminary data.</text>
</comment>
<dbReference type="Pfam" id="PF00486">
    <property type="entry name" value="Trans_reg_C"/>
    <property type="match status" value="1"/>
</dbReference>
<dbReference type="Gene3D" id="3.40.50.2300">
    <property type="match status" value="1"/>
</dbReference>
<dbReference type="SMART" id="SM00862">
    <property type="entry name" value="Trans_reg_C"/>
    <property type="match status" value="1"/>
</dbReference>
<keyword evidence="2" id="KW-0597">Phosphoprotein</keyword>
<evidence type="ECO:0000259" key="5">
    <source>
        <dbReference type="PROSITE" id="PS51755"/>
    </source>
</evidence>
<dbReference type="InterPro" id="IPR039420">
    <property type="entry name" value="WalR-like"/>
</dbReference>
<name>A0A916XW26_9HYPH</name>
<gene>
    <name evidence="6" type="ORF">GCM10011335_18290</name>
</gene>
<dbReference type="PANTHER" id="PTHR48111">
    <property type="entry name" value="REGULATOR OF RPOS"/>
    <property type="match status" value="1"/>
</dbReference>
<dbReference type="CDD" id="cd00383">
    <property type="entry name" value="trans_reg_C"/>
    <property type="match status" value="1"/>
</dbReference>
<evidence type="ECO:0000256" key="3">
    <source>
        <dbReference type="PROSITE-ProRule" id="PRU01091"/>
    </source>
</evidence>
<dbReference type="InterPro" id="IPR001789">
    <property type="entry name" value="Sig_transdc_resp-reg_receiver"/>
</dbReference>
<dbReference type="GO" id="GO:0000976">
    <property type="term" value="F:transcription cis-regulatory region binding"/>
    <property type="evidence" value="ECO:0007669"/>
    <property type="project" value="TreeGrafter"/>
</dbReference>